<dbReference type="Proteomes" id="UP001401887">
    <property type="component" value="Unassembled WGS sequence"/>
</dbReference>
<feature type="domain" description="Methyltransferase" evidence="1">
    <location>
        <begin position="52"/>
        <end position="118"/>
    </location>
</feature>
<sequence length="218" mass="24465">MKLTPHSREWYARLARELGGYRHPWTRVLDGPDPELTFDALLAERLGPGVRVLEAGCGHGPDAARFGAQTARWVAYDRQPELLALARDNAPHAEFCLWDGRGAVPDALRGPFDLIVSRRGPTGVIGHLPAVAAPGGRFLYVGPTLEVPQVPERLVAVGWTIHGEWRVSVRAWTPRWEDWVTRCEWMGEEARQEDWETRATARGLPYQEERYVVLAGAE</sequence>
<comment type="caution">
    <text evidence="2">The sequence shown here is derived from an EMBL/GenBank/DDBJ whole genome shotgun (WGS) entry which is preliminary data.</text>
</comment>
<keyword evidence="3" id="KW-1185">Reference proteome</keyword>
<evidence type="ECO:0000313" key="2">
    <source>
        <dbReference type="EMBL" id="GAA5514365.1"/>
    </source>
</evidence>
<reference evidence="2 3" key="1">
    <citation type="submission" date="2024-02" db="EMBL/GenBank/DDBJ databases">
        <title>Deinococcus carri NBRC 110142.</title>
        <authorList>
            <person name="Ichikawa N."/>
            <person name="Katano-Makiyama Y."/>
            <person name="Hidaka K."/>
        </authorList>
    </citation>
    <scope>NUCLEOTIDE SEQUENCE [LARGE SCALE GENOMIC DNA]</scope>
    <source>
        <strain evidence="2 3">NBRC 110142</strain>
    </source>
</reference>
<evidence type="ECO:0000313" key="3">
    <source>
        <dbReference type="Proteomes" id="UP001401887"/>
    </source>
</evidence>
<gene>
    <name evidence="2" type="ORF">Dcar01_03120</name>
</gene>
<organism evidence="2 3">
    <name type="scientific">Deinococcus carri</name>
    <dbReference type="NCBI Taxonomy" id="1211323"/>
    <lineage>
        <taxon>Bacteria</taxon>
        <taxon>Thermotogati</taxon>
        <taxon>Deinococcota</taxon>
        <taxon>Deinococci</taxon>
        <taxon>Deinococcales</taxon>
        <taxon>Deinococcaceae</taxon>
        <taxon>Deinococcus</taxon>
    </lineage>
</organism>
<dbReference type="RefSeq" id="WP_345466957.1">
    <property type="nucleotide sequence ID" value="NZ_BAABRP010000016.1"/>
</dbReference>
<dbReference type="Gene3D" id="3.40.50.150">
    <property type="entry name" value="Vaccinia Virus protein VP39"/>
    <property type="match status" value="1"/>
</dbReference>
<dbReference type="Pfam" id="PF13649">
    <property type="entry name" value="Methyltransf_25"/>
    <property type="match status" value="1"/>
</dbReference>
<proteinExistence type="predicted"/>
<evidence type="ECO:0000259" key="1">
    <source>
        <dbReference type="Pfam" id="PF13649"/>
    </source>
</evidence>
<dbReference type="SUPFAM" id="SSF53335">
    <property type="entry name" value="S-adenosyl-L-methionine-dependent methyltransferases"/>
    <property type="match status" value="1"/>
</dbReference>
<dbReference type="InterPro" id="IPR041698">
    <property type="entry name" value="Methyltransf_25"/>
</dbReference>
<dbReference type="EMBL" id="BAABRP010000016">
    <property type="protein sequence ID" value="GAA5514365.1"/>
    <property type="molecule type" value="Genomic_DNA"/>
</dbReference>
<dbReference type="InterPro" id="IPR029063">
    <property type="entry name" value="SAM-dependent_MTases_sf"/>
</dbReference>
<protein>
    <recommendedName>
        <fullName evidence="1">Methyltransferase domain-containing protein</fullName>
    </recommendedName>
</protein>
<name>A0ABP9WAJ1_9DEIO</name>
<accession>A0ABP9WAJ1</accession>